<reference evidence="1" key="2">
    <citation type="submission" date="2021-08" db="EMBL/GenBank/DDBJ databases">
        <authorList>
            <person name="Tani A."/>
            <person name="Ola A."/>
            <person name="Ogura Y."/>
            <person name="Katsura K."/>
            <person name="Hayashi T."/>
        </authorList>
    </citation>
    <scope>NUCLEOTIDE SEQUENCE</scope>
    <source>
        <strain evidence="1">DSM 14458</strain>
    </source>
</reference>
<keyword evidence="2" id="KW-1185">Reference proteome</keyword>
<sequence>MLPDIFTIDGRWLDTEDWEFDATVMGDDGQPLNLTGSTLRLTFRALADGAIVSQHDTAPGVGLTVKNAVGGVLTVTGPVALRTWRCPLGVAGLVFPQTIIGDVMRQATLGGSYRAVQRFALVVLPGTTIKAA</sequence>
<accession>A0ABQ4V1P3</accession>
<gene>
    <name evidence="1" type="ORF">BGCPKDLD_3870</name>
</gene>
<organism evidence="1 2">
    <name type="scientific">Methylorubrum suomiense</name>
    <dbReference type="NCBI Taxonomy" id="144191"/>
    <lineage>
        <taxon>Bacteria</taxon>
        <taxon>Pseudomonadati</taxon>
        <taxon>Pseudomonadota</taxon>
        <taxon>Alphaproteobacteria</taxon>
        <taxon>Hyphomicrobiales</taxon>
        <taxon>Methylobacteriaceae</taxon>
        <taxon>Methylorubrum</taxon>
    </lineage>
</organism>
<dbReference type="Proteomes" id="UP001055093">
    <property type="component" value="Unassembled WGS sequence"/>
</dbReference>
<dbReference type="RefSeq" id="WP_238308384.1">
    <property type="nucleotide sequence ID" value="NZ_BPRE01000013.1"/>
</dbReference>
<name>A0ABQ4V1P3_9HYPH</name>
<dbReference type="EMBL" id="BPRE01000013">
    <property type="protein sequence ID" value="GJE77267.1"/>
    <property type="molecule type" value="Genomic_DNA"/>
</dbReference>
<evidence type="ECO:0000313" key="1">
    <source>
        <dbReference type="EMBL" id="GJE77267.1"/>
    </source>
</evidence>
<reference evidence="1" key="1">
    <citation type="journal article" date="2021" name="Front. Microbiol.">
        <title>Comprehensive Comparative Genomics and Phenotyping of Methylobacterium Species.</title>
        <authorList>
            <person name="Alessa O."/>
            <person name="Ogura Y."/>
            <person name="Fujitani Y."/>
            <person name="Takami H."/>
            <person name="Hayashi T."/>
            <person name="Sahin N."/>
            <person name="Tani A."/>
        </authorList>
    </citation>
    <scope>NUCLEOTIDE SEQUENCE</scope>
    <source>
        <strain evidence="1">DSM 14458</strain>
    </source>
</reference>
<comment type="caution">
    <text evidence="1">The sequence shown here is derived from an EMBL/GenBank/DDBJ whole genome shotgun (WGS) entry which is preliminary data.</text>
</comment>
<evidence type="ECO:0000313" key="2">
    <source>
        <dbReference type="Proteomes" id="UP001055093"/>
    </source>
</evidence>
<protein>
    <submittedName>
        <fullName evidence="1">Uncharacterized protein</fullName>
    </submittedName>
</protein>
<proteinExistence type="predicted"/>